<dbReference type="InterPro" id="IPR051288">
    <property type="entry name" value="Serum_paraoxonase/arylesterase"/>
</dbReference>
<accession>A0A016VCB2</accession>
<evidence type="ECO:0000313" key="2">
    <source>
        <dbReference type="Proteomes" id="UP000024635"/>
    </source>
</evidence>
<evidence type="ECO:0000313" key="1">
    <source>
        <dbReference type="EMBL" id="EYC25304.1"/>
    </source>
</evidence>
<dbReference type="Gene3D" id="2.120.10.30">
    <property type="entry name" value="TolB, C-terminal domain"/>
    <property type="match status" value="1"/>
</dbReference>
<dbReference type="AlphaFoldDB" id="A0A016VCB2"/>
<evidence type="ECO:0008006" key="3">
    <source>
        <dbReference type="Google" id="ProtNLM"/>
    </source>
</evidence>
<dbReference type="PANTHER" id="PTHR11799">
    <property type="entry name" value="PARAOXONASE"/>
    <property type="match status" value="1"/>
</dbReference>
<reference evidence="2" key="1">
    <citation type="journal article" date="2015" name="Nat. Genet.">
        <title>The genome and transcriptome of the zoonotic hookworm Ancylostoma ceylanicum identify infection-specific gene families.</title>
        <authorList>
            <person name="Schwarz E.M."/>
            <person name="Hu Y."/>
            <person name="Antoshechkin I."/>
            <person name="Miller M.M."/>
            <person name="Sternberg P.W."/>
            <person name="Aroian R.V."/>
        </authorList>
    </citation>
    <scope>NUCLEOTIDE SEQUENCE</scope>
    <source>
        <strain evidence="2">HY135</strain>
    </source>
</reference>
<dbReference type="SUPFAM" id="SSF63829">
    <property type="entry name" value="Calcium-dependent phosphotriesterase"/>
    <property type="match status" value="1"/>
</dbReference>
<dbReference type="PANTHER" id="PTHR11799:SF12">
    <property type="entry name" value="PARAOXONASE-RELATED"/>
    <property type="match status" value="1"/>
</dbReference>
<comment type="caution">
    <text evidence="1">The sequence shown here is derived from an EMBL/GenBank/DDBJ whole genome shotgun (WGS) entry which is preliminary data.</text>
</comment>
<keyword evidence="2" id="KW-1185">Reference proteome</keyword>
<proteinExistence type="predicted"/>
<gene>
    <name evidence="1" type="primary">Acey_s0012.g1814</name>
    <name evidence="1" type="ORF">Y032_0012g1814</name>
</gene>
<name>A0A016VCB2_9BILA</name>
<dbReference type="Proteomes" id="UP000024635">
    <property type="component" value="Unassembled WGS sequence"/>
</dbReference>
<organism evidence="1 2">
    <name type="scientific">Ancylostoma ceylanicum</name>
    <dbReference type="NCBI Taxonomy" id="53326"/>
    <lineage>
        <taxon>Eukaryota</taxon>
        <taxon>Metazoa</taxon>
        <taxon>Ecdysozoa</taxon>
        <taxon>Nematoda</taxon>
        <taxon>Chromadorea</taxon>
        <taxon>Rhabditida</taxon>
        <taxon>Rhabditina</taxon>
        <taxon>Rhabditomorpha</taxon>
        <taxon>Strongyloidea</taxon>
        <taxon>Ancylostomatidae</taxon>
        <taxon>Ancylostomatinae</taxon>
        <taxon>Ancylostoma</taxon>
    </lineage>
</organism>
<dbReference type="EMBL" id="JARK01001348">
    <property type="protein sequence ID" value="EYC25304.1"/>
    <property type="molecule type" value="Genomic_DNA"/>
</dbReference>
<dbReference type="OrthoDB" id="423498at2759"/>
<protein>
    <recommendedName>
        <fullName evidence="3">Arylesterase</fullName>
    </recommendedName>
</protein>
<dbReference type="InterPro" id="IPR011042">
    <property type="entry name" value="6-blade_b-propeller_TolB-like"/>
</dbReference>
<sequence length="375" mass="42499">MIRSLLFFLFLGALAAYLFKMVLLLDFNKRVYNHRPGSCRQVEGIVHGSEDIALLEDEGIAILTSGVFFISPREKDVKGQMFLYDFAQNGTFKAEPLKINGKYDQENFHPHGITHIVTSTGTVRLFVISHTRAFEHSVMVFRQTRQLDLVKTIRDEKFIRYKKGSVLSNHFLRTLLISRPNDLVAVSEEAFILSNDGSAQTTVTNLIEYMSLIPSGSVVYYDGKLIPRTMSPNGVILDRDREHLIVSHLNDKILSVYKLGENYRSLSRVIDVPLLTAADNFYVDNDGAIWIGAHPVLHEALRHLTDCDDLSKYSPSQVIRIKFSKDFKSWEFTEPFMDDGRLISAASVAVRLKNQLLIGSICRQVVHCDITAETI</sequence>